<comment type="caution">
    <text evidence="2">The sequence shown here is derived from an EMBL/GenBank/DDBJ whole genome shotgun (WGS) entry which is preliminary data.</text>
</comment>
<name>A0A4D4LGF7_STRVO</name>
<reference evidence="2 3" key="1">
    <citation type="journal article" date="2020" name="Int. J. Syst. Evol. Microbiol.">
        <title>Reclassification of Streptomyces castelarensis and Streptomyces sporoclivatus as later heterotypic synonyms of Streptomyces antimycoticus.</title>
        <authorList>
            <person name="Komaki H."/>
            <person name="Tamura T."/>
        </authorList>
    </citation>
    <scope>NUCLEOTIDE SEQUENCE [LARGE SCALE GENOMIC DNA]</scope>
    <source>
        <strain evidence="2 3">NBRC 13459</strain>
    </source>
</reference>
<evidence type="ECO:0000259" key="1">
    <source>
        <dbReference type="Pfam" id="PF13751"/>
    </source>
</evidence>
<dbReference type="RefSeq" id="WP_137982206.1">
    <property type="nucleotide sequence ID" value="NZ_BAAASO010000052.1"/>
</dbReference>
<dbReference type="AlphaFoldDB" id="A0A4D4LGF7"/>
<evidence type="ECO:0000313" key="2">
    <source>
        <dbReference type="EMBL" id="GDY60382.1"/>
    </source>
</evidence>
<dbReference type="Proteomes" id="UP000301309">
    <property type="component" value="Unassembled WGS sequence"/>
</dbReference>
<accession>A0A4D4LGF7</accession>
<sequence length="85" mass="9407">MNRLAIPGQGLFLERVRAEQETEEWKAVYAIRSGVEGSIHQAVTATGARRTRYAGPRKTTLAHILTATAINLIRTTGQPDMLAFR</sequence>
<dbReference type="EMBL" id="BJHW01000002">
    <property type="protein sequence ID" value="GDY60382.1"/>
    <property type="molecule type" value="Genomic_DNA"/>
</dbReference>
<dbReference type="InterPro" id="IPR025668">
    <property type="entry name" value="Tnp_DDE_dom"/>
</dbReference>
<organism evidence="2 3">
    <name type="scientific">Streptomyces violaceusniger</name>
    <dbReference type="NCBI Taxonomy" id="68280"/>
    <lineage>
        <taxon>Bacteria</taxon>
        <taxon>Bacillati</taxon>
        <taxon>Actinomycetota</taxon>
        <taxon>Actinomycetes</taxon>
        <taxon>Kitasatosporales</taxon>
        <taxon>Streptomycetaceae</taxon>
        <taxon>Streptomyces</taxon>
        <taxon>Streptomyces violaceusniger group</taxon>
    </lineage>
</organism>
<gene>
    <name evidence="2" type="ORF">SVIO_110050</name>
</gene>
<feature type="domain" description="Transposase DDE" evidence="1">
    <location>
        <begin position="14"/>
        <end position="74"/>
    </location>
</feature>
<evidence type="ECO:0000313" key="3">
    <source>
        <dbReference type="Proteomes" id="UP000301309"/>
    </source>
</evidence>
<keyword evidence="3" id="KW-1185">Reference proteome</keyword>
<dbReference type="Pfam" id="PF13751">
    <property type="entry name" value="DDE_Tnp_1_6"/>
    <property type="match status" value="1"/>
</dbReference>
<protein>
    <recommendedName>
        <fullName evidence="1">Transposase DDE domain-containing protein</fullName>
    </recommendedName>
</protein>
<proteinExistence type="predicted"/>
<dbReference type="OrthoDB" id="4334464at2"/>